<protein>
    <submittedName>
        <fullName evidence="1">Uncharacterized protein</fullName>
    </submittedName>
</protein>
<dbReference type="AlphaFoldDB" id="A0AAD4VX58"/>
<evidence type="ECO:0000313" key="1">
    <source>
        <dbReference type="EMBL" id="KAI5331502.1"/>
    </source>
</evidence>
<proteinExistence type="predicted"/>
<organism evidence="1 2">
    <name type="scientific">Prunus dulcis</name>
    <name type="common">Almond</name>
    <name type="synonym">Amygdalus dulcis</name>
    <dbReference type="NCBI Taxonomy" id="3755"/>
    <lineage>
        <taxon>Eukaryota</taxon>
        <taxon>Viridiplantae</taxon>
        <taxon>Streptophyta</taxon>
        <taxon>Embryophyta</taxon>
        <taxon>Tracheophyta</taxon>
        <taxon>Spermatophyta</taxon>
        <taxon>Magnoliopsida</taxon>
        <taxon>eudicotyledons</taxon>
        <taxon>Gunneridae</taxon>
        <taxon>Pentapetalae</taxon>
        <taxon>rosids</taxon>
        <taxon>fabids</taxon>
        <taxon>Rosales</taxon>
        <taxon>Rosaceae</taxon>
        <taxon>Amygdaloideae</taxon>
        <taxon>Amygdaleae</taxon>
        <taxon>Prunus</taxon>
    </lineage>
</organism>
<comment type="caution">
    <text evidence="1">The sequence shown here is derived from an EMBL/GenBank/DDBJ whole genome shotgun (WGS) entry which is preliminary data.</text>
</comment>
<gene>
    <name evidence="1" type="ORF">L3X38_021628</name>
</gene>
<evidence type="ECO:0000313" key="2">
    <source>
        <dbReference type="Proteomes" id="UP001054821"/>
    </source>
</evidence>
<dbReference type="Proteomes" id="UP001054821">
    <property type="component" value="Chromosome 4"/>
</dbReference>
<keyword evidence="2" id="KW-1185">Reference proteome</keyword>
<dbReference type="EMBL" id="JAJFAZ020000004">
    <property type="protein sequence ID" value="KAI5331502.1"/>
    <property type="molecule type" value="Genomic_DNA"/>
</dbReference>
<sequence>MDVISSLECLKLDSQSKVLHKDGVGRDLISPDTVPLNCDTPIIKSKAEERKAAKQCLETPSTYFKLHWTPPPNPIFGIKADAPDDKSSIGIKADAPEDKSSIGIKADAPEDKSSIVVVWSIARFAAAALEAHVVPNVGQAKDVQSSRVVQYVTRKVNT</sequence>
<reference evidence="1 2" key="1">
    <citation type="journal article" date="2022" name="G3 (Bethesda)">
        <title>Whole-genome sequence and methylome profiling of the almond [Prunus dulcis (Mill.) D.A. Webb] cultivar 'Nonpareil'.</title>
        <authorList>
            <person name="D'Amico-Willman K.M."/>
            <person name="Ouma W.Z."/>
            <person name="Meulia T."/>
            <person name="Sideli G.M."/>
            <person name="Gradziel T.M."/>
            <person name="Fresnedo-Ramirez J."/>
        </authorList>
    </citation>
    <scope>NUCLEOTIDE SEQUENCE [LARGE SCALE GENOMIC DNA]</scope>
    <source>
        <strain evidence="1">Clone GOH B32 T37-40</strain>
    </source>
</reference>
<accession>A0AAD4VX58</accession>
<name>A0AAD4VX58_PRUDU</name>